<dbReference type="InterPro" id="IPR051068">
    <property type="entry name" value="MFS_Domain-Containing_Protein"/>
</dbReference>
<dbReference type="EMBL" id="CAJPIN010008134">
    <property type="protein sequence ID" value="CAG2058856.1"/>
    <property type="molecule type" value="Genomic_DNA"/>
</dbReference>
<feature type="transmembrane region" description="Helical" evidence="6">
    <location>
        <begin position="222"/>
        <end position="241"/>
    </location>
</feature>
<evidence type="ECO:0008006" key="9">
    <source>
        <dbReference type="Google" id="ProtNLM"/>
    </source>
</evidence>
<gene>
    <name evidence="7" type="ORF">TPAB3V08_LOCUS5823</name>
</gene>
<keyword evidence="8" id="KW-1185">Reference proteome</keyword>
<evidence type="ECO:0000256" key="1">
    <source>
        <dbReference type="ARBA" id="ARBA00004127"/>
    </source>
</evidence>
<feature type="transmembrane region" description="Helical" evidence="6">
    <location>
        <begin position="188"/>
        <end position="210"/>
    </location>
</feature>
<organism evidence="7 8">
    <name type="scientific">Timema podura</name>
    <name type="common">Walking stick</name>
    <dbReference type="NCBI Taxonomy" id="61482"/>
    <lineage>
        <taxon>Eukaryota</taxon>
        <taxon>Metazoa</taxon>
        <taxon>Ecdysozoa</taxon>
        <taxon>Arthropoda</taxon>
        <taxon>Hexapoda</taxon>
        <taxon>Insecta</taxon>
        <taxon>Pterygota</taxon>
        <taxon>Neoptera</taxon>
        <taxon>Polyneoptera</taxon>
        <taxon>Phasmatodea</taxon>
        <taxon>Timematodea</taxon>
        <taxon>Timematoidea</taxon>
        <taxon>Timematidae</taxon>
        <taxon>Timema</taxon>
    </lineage>
</organism>
<sequence length="433" mass="48169">MHPSTGMPDALACWYWVKKIFYSALLFFFSDVANIAVCRSYLSAATTLQERTGAVSMVSLAQVLGFVVGPGLQTLVTPLGDQGVSIAVWMPTINMYTAAGWINVLLGAINFILFLPAIFKERRIAAREAMLKQGVEREEDTWKQTEPDYLSTWTLINAFFIIVFNFVLLETLATSLTMDQFAWSKKEALYYMGLVMSAGAVIACATFLAIGPLCKRFPERKVLLWGGFFLMVVGRILYIPWGSAPAVIAWSGSEINTTGSDNLTSQFNNLTEPLGCPPSQEWCFYTPAMTITQFLVGYVFTALGYPIGVTLIQTIFSKILGPRPQGVWMGIMTGAGCLSRVMGPIFVSYIYTHLGTIWTFSITGAMLVACMIWLQLVDKKLVVIDSPVSSAQRKDREEALQMKLMQEERTIIIHEQEDTLLKNENDTSLQNFS</sequence>
<keyword evidence="5 6" id="KW-0472">Membrane</keyword>
<feature type="transmembrane region" description="Helical" evidence="6">
    <location>
        <begin position="96"/>
        <end position="119"/>
    </location>
</feature>
<keyword evidence="4 6" id="KW-1133">Transmembrane helix</keyword>
<dbReference type="Gene3D" id="1.20.1250.20">
    <property type="entry name" value="MFS general substrate transporter like domains"/>
    <property type="match status" value="1"/>
</dbReference>
<dbReference type="InterPro" id="IPR011701">
    <property type="entry name" value="MFS"/>
</dbReference>
<comment type="caution">
    <text evidence="7">The sequence shown here is derived from an EMBL/GenBank/DDBJ whole genome shotgun (WGS) entry which is preliminary data.</text>
</comment>
<evidence type="ECO:0000313" key="8">
    <source>
        <dbReference type="Proteomes" id="UP001153148"/>
    </source>
</evidence>
<reference evidence="7" key="1">
    <citation type="submission" date="2021-03" db="EMBL/GenBank/DDBJ databases">
        <authorList>
            <person name="Tran Van P."/>
        </authorList>
    </citation>
    <scope>NUCLEOTIDE SEQUENCE</scope>
</reference>
<evidence type="ECO:0000256" key="4">
    <source>
        <dbReference type="ARBA" id="ARBA00022989"/>
    </source>
</evidence>
<evidence type="ECO:0000256" key="3">
    <source>
        <dbReference type="ARBA" id="ARBA00022692"/>
    </source>
</evidence>
<dbReference type="SUPFAM" id="SSF103473">
    <property type="entry name" value="MFS general substrate transporter"/>
    <property type="match status" value="1"/>
</dbReference>
<feature type="transmembrane region" description="Helical" evidence="6">
    <location>
        <begin position="20"/>
        <end position="42"/>
    </location>
</feature>
<feature type="transmembrane region" description="Helical" evidence="6">
    <location>
        <begin position="328"/>
        <end position="351"/>
    </location>
</feature>
<evidence type="ECO:0000256" key="5">
    <source>
        <dbReference type="ARBA" id="ARBA00023136"/>
    </source>
</evidence>
<feature type="transmembrane region" description="Helical" evidence="6">
    <location>
        <begin position="54"/>
        <end position="76"/>
    </location>
</feature>
<proteinExistence type="predicted"/>
<dbReference type="PANTHER" id="PTHR23510">
    <property type="entry name" value="INNER MEMBRANE TRANSPORT PROTEIN YAJR"/>
    <property type="match status" value="1"/>
</dbReference>
<name>A0ABN7P081_TIMPD</name>
<dbReference type="PANTHER" id="PTHR23510:SF3">
    <property type="entry name" value="MAJOR FACILITATOR SUPERFAMILY DOMAIN-CONTAINING PROTEIN 8"/>
    <property type="match status" value="1"/>
</dbReference>
<keyword evidence="3 6" id="KW-0812">Transmembrane</keyword>
<evidence type="ECO:0000256" key="6">
    <source>
        <dbReference type="SAM" id="Phobius"/>
    </source>
</evidence>
<protein>
    <recommendedName>
        <fullName evidence="9">Major facilitator superfamily domain-containing protein 8</fullName>
    </recommendedName>
</protein>
<keyword evidence="2" id="KW-0813">Transport</keyword>
<feature type="transmembrane region" description="Helical" evidence="6">
    <location>
        <begin position="149"/>
        <end position="168"/>
    </location>
</feature>
<accession>A0ABN7P081</accession>
<evidence type="ECO:0000313" key="7">
    <source>
        <dbReference type="EMBL" id="CAG2058856.1"/>
    </source>
</evidence>
<feature type="transmembrane region" description="Helical" evidence="6">
    <location>
        <begin position="295"/>
        <end position="316"/>
    </location>
</feature>
<dbReference type="Proteomes" id="UP001153148">
    <property type="component" value="Unassembled WGS sequence"/>
</dbReference>
<feature type="transmembrane region" description="Helical" evidence="6">
    <location>
        <begin position="357"/>
        <end position="377"/>
    </location>
</feature>
<dbReference type="Pfam" id="PF07690">
    <property type="entry name" value="MFS_1"/>
    <property type="match status" value="2"/>
</dbReference>
<evidence type="ECO:0000256" key="2">
    <source>
        <dbReference type="ARBA" id="ARBA00022448"/>
    </source>
</evidence>
<dbReference type="InterPro" id="IPR036259">
    <property type="entry name" value="MFS_trans_sf"/>
</dbReference>
<comment type="subcellular location">
    <subcellularLocation>
        <location evidence="1">Endomembrane system</location>
        <topology evidence="1">Multi-pass membrane protein</topology>
    </subcellularLocation>
</comment>